<protein>
    <submittedName>
        <fullName evidence="1">Uncharacterized protein</fullName>
    </submittedName>
</protein>
<dbReference type="OrthoDB" id="9779564at2"/>
<dbReference type="EMBL" id="MOEN01000004">
    <property type="protein sequence ID" value="OMH41052.1"/>
    <property type="molecule type" value="Genomic_DNA"/>
</dbReference>
<evidence type="ECO:0000313" key="2">
    <source>
        <dbReference type="Proteomes" id="UP000187408"/>
    </source>
</evidence>
<gene>
    <name evidence="1" type="ORF">BLW93_01655</name>
</gene>
<organism evidence="1 2">
    <name type="scientific">Desulfurobacterium indicum</name>
    <dbReference type="NCBI Taxonomy" id="1914305"/>
    <lineage>
        <taxon>Bacteria</taxon>
        <taxon>Pseudomonadati</taxon>
        <taxon>Aquificota</taxon>
        <taxon>Aquificia</taxon>
        <taxon>Desulfurobacteriales</taxon>
        <taxon>Desulfurobacteriaceae</taxon>
        <taxon>Desulfurobacterium</taxon>
    </lineage>
</organism>
<accession>A0A1R1MMJ8</accession>
<dbReference type="Proteomes" id="UP000187408">
    <property type="component" value="Unassembled WGS sequence"/>
</dbReference>
<comment type="caution">
    <text evidence="1">The sequence shown here is derived from an EMBL/GenBank/DDBJ whole genome shotgun (WGS) entry which is preliminary data.</text>
</comment>
<reference evidence="1 2" key="1">
    <citation type="submission" date="2016-10" db="EMBL/GenBank/DDBJ databases">
        <title>Genome sequence of a sulfur-reducing bacterium Desulfurobacterium indicum K6013.</title>
        <authorList>
            <person name="Cao J."/>
            <person name="Shao Z."/>
            <person name="Alain K."/>
            <person name="Jebbar M."/>
        </authorList>
    </citation>
    <scope>NUCLEOTIDE SEQUENCE [LARGE SCALE GENOMIC DNA]</scope>
    <source>
        <strain evidence="1 2">K6013</strain>
    </source>
</reference>
<proteinExistence type="predicted"/>
<dbReference type="RefSeq" id="WP_076712380.1">
    <property type="nucleotide sequence ID" value="NZ_MOEN01000004.1"/>
</dbReference>
<sequence>MELLTWTPVAFYKKLFPRNKEGKTFIPANVFKEAFTSAVIYYYIKKDREIEHRVKNYLLKKGLKPEEIIDRIKEIIFEKYGVLQEIELPEKIFIDEKDLYETRAVIFDLKNWEDVAEFEIEVFKGKVEVPIKTPHLEKLKAACHSYCEALANMEKKMLKDHPLAESFYLPLTDSIKKWEIPLRMGMWTDLRFKGHLFFFWRVKEVREKLFEELKTDIRPTKIIYLPKENATAGWCELSI</sequence>
<keyword evidence="2" id="KW-1185">Reference proteome</keyword>
<dbReference type="AlphaFoldDB" id="A0A1R1MMJ8"/>
<name>A0A1R1MMJ8_9BACT</name>
<evidence type="ECO:0000313" key="1">
    <source>
        <dbReference type="EMBL" id="OMH41052.1"/>
    </source>
</evidence>
<dbReference type="STRING" id="1914305.BLW93_01655"/>